<dbReference type="Pfam" id="PF02608">
    <property type="entry name" value="Bmp"/>
    <property type="match status" value="1"/>
</dbReference>
<reference evidence="3" key="1">
    <citation type="journal article" date="2014" name="Int. J. Syst. Evol. Microbiol.">
        <title>Complete genome sequence of Corynebacterium casei LMG S-19264T (=DSM 44701T), isolated from a smear-ripened cheese.</title>
        <authorList>
            <consortium name="US DOE Joint Genome Institute (JGI-PGF)"/>
            <person name="Walter F."/>
            <person name="Albersmeier A."/>
            <person name="Kalinowski J."/>
            <person name="Ruckert C."/>
        </authorList>
    </citation>
    <scope>NUCLEOTIDE SEQUENCE</scope>
    <source>
        <strain evidence="3">KCTC 42651</strain>
    </source>
</reference>
<sequence>MRDWGMMTRRRAAVRMGAVVLGAAVLATGMVSPSAAEKIKVAGIYTQPIQQKWDARLHQALDKAAKAGEIEYVFAEKVANTDYVRVLREYADSGVKLIVGEAFGISREARKVADDYPNVAFLMGDPFKPHGTNFAVFDNYIHEPCYLMGMIAGSMTKTDKIGMVGGYPIGEVNRLFHAFMAGAKAVNPKVEFKVNFIGSWYDPPKAKEAAFAQVEAGVDVLYAERAGVVAAAREKGIIAFGNVNDMNKEENGKDVVVTSALWDMTNAINHAIALTKAGKFAAEDYKEWTMMAKGGASLAPFYEFEDRIPAEVKAKVKALEADILAGKFTVEINDNEPKSTF</sequence>
<proteinExistence type="predicted"/>
<dbReference type="PANTHER" id="PTHR43208:SF1">
    <property type="entry name" value="ABC TRANSPORTER SUBSTRATE-BINDING PROTEIN"/>
    <property type="match status" value="1"/>
</dbReference>
<accession>A0A918XNM5</accession>
<feature type="domain" description="ABC transporter substrate-binding protein PnrA-like" evidence="2">
    <location>
        <begin position="53"/>
        <end position="273"/>
    </location>
</feature>
<dbReference type="CDD" id="cd06304">
    <property type="entry name" value="PBP1_BmpA_Med_PnrA-like"/>
    <property type="match status" value="1"/>
</dbReference>
<reference evidence="3" key="2">
    <citation type="submission" date="2020-09" db="EMBL/GenBank/DDBJ databases">
        <authorList>
            <person name="Sun Q."/>
            <person name="Kim S."/>
        </authorList>
    </citation>
    <scope>NUCLEOTIDE SEQUENCE</scope>
    <source>
        <strain evidence="3">KCTC 42651</strain>
    </source>
</reference>
<keyword evidence="4" id="KW-1185">Reference proteome</keyword>
<dbReference type="GO" id="GO:0005886">
    <property type="term" value="C:plasma membrane"/>
    <property type="evidence" value="ECO:0007669"/>
    <property type="project" value="InterPro"/>
</dbReference>
<dbReference type="AlphaFoldDB" id="A0A918XNM5"/>
<evidence type="ECO:0000256" key="1">
    <source>
        <dbReference type="ARBA" id="ARBA00022729"/>
    </source>
</evidence>
<keyword evidence="1" id="KW-0732">Signal</keyword>
<dbReference type="PANTHER" id="PTHR43208">
    <property type="entry name" value="ABC TRANSPORTER SUBSTRATE-BINDING PROTEIN"/>
    <property type="match status" value="1"/>
</dbReference>
<dbReference type="InterPro" id="IPR003760">
    <property type="entry name" value="PnrA-like"/>
</dbReference>
<gene>
    <name evidence="3" type="ORF">GCM10017083_05160</name>
</gene>
<protein>
    <submittedName>
        <fullName evidence="3">ABC transporter substrate-binding protein</fullName>
    </submittedName>
</protein>
<dbReference type="Gene3D" id="3.40.50.2300">
    <property type="match status" value="2"/>
</dbReference>
<evidence type="ECO:0000313" key="4">
    <source>
        <dbReference type="Proteomes" id="UP000630353"/>
    </source>
</evidence>
<dbReference type="RefSeq" id="WP_229836256.1">
    <property type="nucleotide sequence ID" value="NZ_BMZS01000001.1"/>
</dbReference>
<evidence type="ECO:0000313" key="3">
    <source>
        <dbReference type="EMBL" id="GHD41137.1"/>
    </source>
</evidence>
<dbReference type="InterPro" id="IPR052910">
    <property type="entry name" value="ABC-Purine-Binding"/>
</dbReference>
<dbReference type="Proteomes" id="UP000630353">
    <property type="component" value="Unassembled WGS sequence"/>
</dbReference>
<organism evidence="3 4">
    <name type="scientific">Thalassobaculum fulvum</name>
    <dbReference type="NCBI Taxonomy" id="1633335"/>
    <lineage>
        <taxon>Bacteria</taxon>
        <taxon>Pseudomonadati</taxon>
        <taxon>Pseudomonadota</taxon>
        <taxon>Alphaproteobacteria</taxon>
        <taxon>Rhodospirillales</taxon>
        <taxon>Thalassobaculaceae</taxon>
        <taxon>Thalassobaculum</taxon>
    </lineage>
</organism>
<dbReference type="EMBL" id="BMZS01000001">
    <property type="protein sequence ID" value="GHD41137.1"/>
    <property type="molecule type" value="Genomic_DNA"/>
</dbReference>
<name>A0A918XNM5_9PROT</name>
<evidence type="ECO:0000259" key="2">
    <source>
        <dbReference type="Pfam" id="PF02608"/>
    </source>
</evidence>
<comment type="caution">
    <text evidence="3">The sequence shown here is derived from an EMBL/GenBank/DDBJ whole genome shotgun (WGS) entry which is preliminary data.</text>
</comment>